<dbReference type="InterPro" id="IPR013780">
    <property type="entry name" value="Glyco_hydro_b"/>
</dbReference>
<dbReference type="Gene3D" id="2.60.40.1180">
    <property type="entry name" value="Golgi alpha-mannosidase II"/>
    <property type="match status" value="1"/>
</dbReference>
<protein>
    <recommendedName>
        <fullName evidence="2">alpha-L-fucosidase</fullName>
        <ecNumber evidence="2">3.2.1.51</ecNumber>
    </recommendedName>
</protein>
<evidence type="ECO:0000256" key="5">
    <source>
        <dbReference type="ARBA" id="ARBA00023295"/>
    </source>
</evidence>
<feature type="signal peptide" evidence="6">
    <location>
        <begin position="1"/>
        <end position="23"/>
    </location>
</feature>
<evidence type="ECO:0000256" key="1">
    <source>
        <dbReference type="ARBA" id="ARBA00007951"/>
    </source>
</evidence>
<dbReference type="SMART" id="SM00812">
    <property type="entry name" value="Alpha_L_fucos"/>
    <property type="match status" value="1"/>
</dbReference>
<evidence type="ECO:0000259" key="7">
    <source>
        <dbReference type="Pfam" id="PF01120"/>
    </source>
</evidence>
<name>A0ABP0BPE7_9PEZI</name>
<dbReference type="PANTHER" id="PTHR10030:SF37">
    <property type="entry name" value="ALPHA-L-FUCOSIDASE-RELATED"/>
    <property type="match status" value="1"/>
</dbReference>
<dbReference type="Pfam" id="PF01120">
    <property type="entry name" value="Alpha_L_fucos"/>
    <property type="match status" value="1"/>
</dbReference>
<evidence type="ECO:0000256" key="2">
    <source>
        <dbReference type="ARBA" id="ARBA00012662"/>
    </source>
</evidence>
<dbReference type="InterPro" id="IPR057739">
    <property type="entry name" value="Glyco_hydro_29_N"/>
</dbReference>
<sequence length="838" mass="91684">MGLHINYLVILMTLGLALPASHAASIPLDLHGLFNNKGIGSRPGEASFDKSYRAYAASSFQEAAPNGSWTSAMTGVVYTLPGYTGPRQPDNVICGGQSISVPSNSSEKTLPFSLSMLIASDKIQETASGDLTLTYTNGQHRIVEMRASPAWSSLTLSHGDIVSSYTWSPFGIDRNTTQLFEYTVGLALSSSSLASIRLPDTRMEDNRIHVFAASLWWADVGKASNGTSSTPGNITSNLINVQNVRPTQKWTDEGHQIVEVTLNNAGTSCFSTGAGDALVSLTGNNVSTLSAGRIRRLCPGDQRRINIGIDGVALRDASVTVVVTGPKNETLSKTSYTHPIQLGFQTYNATDQASLDRHESPDWFDGAKFGIFIHWGPYAVPAYGGPPEHEAYAEWFWWFSTQHETGADPANTYAYREKTFGSNWAYDDGFANFSGSAWNPRAWVDLFAEAGATYFVLTTKHHDGFSLFDTGTTSDRNSLNYGPKRDVLGELFAAAQKYQPQMKRGTYFSMPEWFNPDYGPYGFGRWLGILAKNPYTGNPEPYTGKAKTAKGYDYVRDLQIPQMETLAYKYETDILWCDCGPATNATARFAADWWNRSLHGSNGTANGSVNASSIVPRSRYQPVVNSRCGLPQIADFETPEYATYSSAQRRKWESNRGMDPFSYGYNRATPAASYMNATTLVYSLVDIVAKNGNLLLDIGPRADGSVVEAEANNLREAGRWIRAHDEALFNTTYWFVQTEWKDGNSIDVRFTQTDDAFYVIFLQTAPKPGSDGYVVVDAPVPIQPGDGVSLLAVKGGDDLKWEARGAGIAVQVSKDLLAKEQYAWVLKISYGGKAGTSS</sequence>
<dbReference type="InterPro" id="IPR000933">
    <property type="entry name" value="Glyco_hydro_29"/>
</dbReference>
<reference evidence="8 9" key="1">
    <citation type="submission" date="2024-01" db="EMBL/GenBank/DDBJ databases">
        <authorList>
            <person name="Allen C."/>
            <person name="Tagirdzhanova G."/>
        </authorList>
    </citation>
    <scope>NUCLEOTIDE SEQUENCE [LARGE SCALE GENOMIC DNA]</scope>
</reference>
<evidence type="ECO:0000313" key="9">
    <source>
        <dbReference type="Proteomes" id="UP001642406"/>
    </source>
</evidence>
<dbReference type="SUPFAM" id="SSF51445">
    <property type="entry name" value="(Trans)glycosidases"/>
    <property type="match status" value="1"/>
</dbReference>
<keyword evidence="9" id="KW-1185">Reference proteome</keyword>
<organism evidence="8 9">
    <name type="scientific">Sporothrix bragantina</name>
    <dbReference type="NCBI Taxonomy" id="671064"/>
    <lineage>
        <taxon>Eukaryota</taxon>
        <taxon>Fungi</taxon>
        <taxon>Dikarya</taxon>
        <taxon>Ascomycota</taxon>
        <taxon>Pezizomycotina</taxon>
        <taxon>Sordariomycetes</taxon>
        <taxon>Sordariomycetidae</taxon>
        <taxon>Ophiostomatales</taxon>
        <taxon>Ophiostomataceae</taxon>
        <taxon>Sporothrix</taxon>
    </lineage>
</organism>
<feature type="chain" id="PRO_5045983811" description="alpha-L-fucosidase" evidence="6">
    <location>
        <begin position="24"/>
        <end position="838"/>
    </location>
</feature>
<keyword evidence="3 6" id="KW-0732">Signal</keyword>
<proteinExistence type="inferred from homology"/>
<keyword evidence="5" id="KW-0326">Glycosidase</keyword>
<dbReference type="Gene3D" id="3.20.20.80">
    <property type="entry name" value="Glycosidases"/>
    <property type="match status" value="1"/>
</dbReference>
<dbReference type="EMBL" id="CAWUHC010000033">
    <property type="protein sequence ID" value="CAK7221069.1"/>
    <property type="molecule type" value="Genomic_DNA"/>
</dbReference>
<dbReference type="InterPro" id="IPR017853">
    <property type="entry name" value="GH"/>
</dbReference>
<comment type="similarity">
    <text evidence="1">Belongs to the glycosyl hydrolase 29 family.</text>
</comment>
<dbReference type="Proteomes" id="UP001642406">
    <property type="component" value="Unassembled WGS sequence"/>
</dbReference>
<keyword evidence="4" id="KW-0378">Hydrolase</keyword>
<evidence type="ECO:0000256" key="6">
    <source>
        <dbReference type="SAM" id="SignalP"/>
    </source>
</evidence>
<dbReference type="EC" id="3.2.1.51" evidence="2"/>
<comment type="caution">
    <text evidence="8">The sequence shown here is derived from an EMBL/GenBank/DDBJ whole genome shotgun (WGS) entry which is preliminary data.</text>
</comment>
<evidence type="ECO:0000313" key="8">
    <source>
        <dbReference type="EMBL" id="CAK7221069.1"/>
    </source>
</evidence>
<accession>A0ABP0BPE7</accession>
<feature type="domain" description="Glycoside hydrolase family 29 N-terminal" evidence="7">
    <location>
        <begin position="347"/>
        <end position="725"/>
    </location>
</feature>
<gene>
    <name evidence="8" type="ORF">SBRCBS47491_004401</name>
</gene>
<evidence type="ECO:0000256" key="3">
    <source>
        <dbReference type="ARBA" id="ARBA00022729"/>
    </source>
</evidence>
<dbReference type="PANTHER" id="PTHR10030">
    <property type="entry name" value="ALPHA-L-FUCOSIDASE"/>
    <property type="match status" value="1"/>
</dbReference>
<evidence type="ECO:0000256" key="4">
    <source>
        <dbReference type="ARBA" id="ARBA00022801"/>
    </source>
</evidence>